<dbReference type="Proteomes" id="UP000789366">
    <property type="component" value="Unassembled WGS sequence"/>
</dbReference>
<dbReference type="EMBL" id="CAJVPW010001039">
    <property type="protein sequence ID" value="CAG8473508.1"/>
    <property type="molecule type" value="Genomic_DNA"/>
</dbReference>
<evidence type="ECO:0000313" key="1">
    <source>
        <dbReference type="EMBL" id="CAG8473508.1"/>
    </source>
</evidence>
<gene>
    <name evidence="1" type="ORF">SPELUC_LOCUS1804</name>
</gene>
<keyword evidence="2" id="KW-1185">Reference proteome</keyword>
<accession>A0ACA9KHB0</accession>
<reference evidence="1" key="1">
    <citation type="submission" date="2021-06" db="EMBL/GenBank/DDBJ databases">
        <authorList>
            <person name="Kallberg Y."/>
            <person name="Tangrot J."/>
            <person name="Rosling A."/>
        </authorList>
    </citation>
    <scope>NUCLEOTIDE SEQUENCE</scope>
    <source>
        <strain evidence="1">28 12/20/2015</strain>
    </source>
</reference>
<organism evidence="1 2">
    <name type="scientific">Cetraspora pellucida</name>
    <dbReference type="NCBI Taxonomy" id="1433469"/>
    <lineage>
        <taxon>Eukaryota</taxon>
        <taxon>Fungi</taxon>
        <taxon>Fungi incertae sedis</taxon>
        <taxon>Mucoromycota</taxon>
        <taxon>Glomeromycotina</taxon>
        <taxon>Glomeromycetes</taxon>
        <taxon>Diversisporales</taxon>
        <taxon>Gigasporaceae</taxon>
        <taxon>Cetraspora</taxon>
    </lineage>
</organism>
<feature type="non-terminal residue" evidence="1">
    <location>
        <position position="1"/>
    </location>
</feature>
<evidence type="ECO:0000313" key="2">
    <source>
        <dbReference type="Proteomes" id="UP000789366"/>
    </source>
</evidence>
<comment type="caution">
    <text evidence="1">The sequence shown here is derived from an EMBL/GenBank/DDBJ whole genome shotgun (WGS) entry which is preliminary data.</text>
</comment>
<sequence length="228" mass="26287">DKITKKYYKVNVNKSNSTFEQCKTVFKPHTSISSIAAHLLSQLKIESIIQKQIENSSPLSKKKQNSIVYQLVTWIIKAMLSLDSHWLLEDFKIYQALITIEMFAYLHTGDQIEDFLKKVLSEWEIFSKLNTVVTDNALSMKKVIRQLGVTHLGCTAHTINLVVTDSLKKSEHLVEHAKSLNNFLVNCNKYRSRFYKIQKEIIKKRETINLINQPTCILDPISSDTATR</sequence>
<name>A0ACA9KHB0_9GLOM</name>
<protein>
    <submittedName>
        <fullName evidence="1">3213_t:CDS:1</fullName>
    </submittedName>
</protein>
<proteinExistence type="predicted"/>